<proteinExistence type="predicted"/>
<gene>
    <name evidence="2" type="ORF">ABB22_01205</name>
</gene>
<sequence>MNMDLAYIFLPSIVFALFGGGLLALIAKLKGRSWLAWGAIGTVCGLIPIIGFIGWIIAVIIVLAGSSKHVLPAEVVNAFTQGAKYSHMEGHTGIALVPDERVIRLKNGPFIKQYTFADVRSWRVNSQSGGGIINTSTNLASSVAAASANSRIRRENQQASGLFVQMRDIDMPEWRIDMPSQQQQARWMEIMRQLINDD</sequence>
<protein>
    <recommendedName>
        <fullName evidence="4">DUF4190 domain-containing protein</fullName>
    </recommendedName>
</protein>
<dbReference type="InterPro" id="IPR031863">
    <property type="entry name" value="DUF4755"/>
</dbReference>
<keyword evidence="3" id="KW-1185">Reference proteome</keyword>
<comment type="caution">
    <text evidence="2">The sequence shown here is derived from an EMBL/GenBank/DDBJ whole genome shotgun (WGS) entry which is preliminary data.</text>
</comment>
<evidence type="ECO:0000313" key="2">
    <source>
        <dbReference type="EMBL" id="KRG60551.1"/>
    </source>
</evidence>
<dbReference type="Pfam" id="PF15947">
    <property type="entry name" value="DUF4755"/>
    <property type="match status" value="1"/>
</dbReference>
<feature type="transmembrane region" description="Helical" evidence="1">
    <location>
        <begin position="34"/>
        <end position="64"/>
    </location>
</feature>
<evidence type="ECO:0000256" key="1">
    <source>
        <dbReference type="SAM" id="Phobius"/>
    </source>
</evidence>
<keyword evidence="1" id="KW-1133">Transmembrane helix</keyword>
<feature type="transmembrane region" description="Helical" evidence="1">
    <location>
        <begin position="6"/>
        <end position="27"/>
    </location>
</feature>
<keyword evidence="1" id="KW-0812">Transmembrane</keyword>
<evidence type="ECO:0000313" key="3">
    <source>
        <dbReference type="Proteomes" id="UP000050902"/>
    </source>
</evidence>
<evidence type="ECO:0008006" key="4">
    <source>
        <dbReference type="Google" id="ProtNLM"/>
    </source>
</evidence>
<name>A0ABR5NP28_9GAMM</name>
<reference evidence="2 3" key="1">
    <citation type="submission" date="2015-05" db="EMBL/GenBank/DDBJ databases">
        <title>Genome sequencing and analysis of members of genus Stenotrophomonas.</title>
        <authorList>
            <person name="Patil P.P."/>
            <person name="Midha S."/>
            <person name="Patil P.B."/>
        </authorList>
    </citation>
    <scope>NUCLEOTIDE SEQUENCE [LARGE SCALE GENOMIC DNA]</scope>
    <source>
        <strain evidence="2 3">DSM 12575</strain>
    </source>
</reference>
<keyword evidence="1" id="KW-0472">Membrane</keyword>
<dbReference type="Proteomes" id="UP000050902">
    <property type="component" value="Unassembled WGS sequence"/>
</dbReference>
<organism evidence="2 3">
    <name type="scientific">Stenotrophomonas nitritireducens</name>
    <dbReference type="NCBI Taxonomy" id="83617"/>
    <lineage>
        <taxon>Bacteria</taxon>
        <taxon>Pseudomonadati</taxon>
        <taxon>Pseudomonadota</taxon>
        <taxon>Gammaproteobacteria</taxon>
        <taxon>Lysobacterales</taxon>
        <taxon>Lysobacteraceae</taxon>
        <taxon>Stenotrophomonas</taxon>
    </lineage>
</organism>
<dbReference type="RefSeq" id="WP_055767169.1">
    <property type="nucleotide sequence ID" value="NZ_LDJG01000002.1"/>
</dbReference>
<accession>A0ABR5NP28</accession>
<dbReference type="EMBL" id="LDJG01000002">
    <property type="protein sequence ID" value="KRG60551.1"/>
    <property type="molecule type" value="Genomic_DNA"/>
</dbReference>